<comment type="caution">
    <text evidence="4">The sequence shown here is derived from an EMBL/GenBank/DDBJ whole genome shotgun (WGS) entry which is preliminary data.</text>
</comment>
<feature type="domain" description="Ig-like" evidence="3">
    <location>
        <begin position="480"/>
        <end position="584"/>
    </location>
</feature>
<gene>
    <name evidence="4" type="ORF">V5799_001491</name>
</gene>
<evidence type="ECO:0000259" key="3">
    <source>
        <dbReference type="PROSITE" id="PS50835"/>
    </source>
</evidence>
<organism evidence="4 5">
    <name type="scientific">Amblyomma americanum</name>
    <name type="common">Lone star tick</name>
    <dbReference type="NCBI Taxonomy" id="6943"/>
    <lineage>
        <taxon>Eukaryota</taxon>
        <taxon>Metazoa</taxon>
        <taxon>Ecdysozoa</taxon>
        <taxon>Arthropoda</taxon>
        <taxon>Chelicerata</taxon>
        <taxon>Arachnida</taxon>
        <taxon>Acari</taxon>
        <taxon>Parasitiformes</taxon>
        <taxon>Ixodida</taxon>
        <taxon>Ixodoidea</taxon>
        <taxon>Ixodidae</taxon>
        <taxon>Amblyomminae</taxon>
        <taxon>Amblyomma</taxon>
    </lineage>
</organism>
<dbReference type="SUPFAM" id="SSF48726">
    <property type="entry name" value="Immunoglobulin"/>
    <property type="match status" value="2"/>
</dbReference>
<evidence type="ECO:0000313" key="5">
    <source>
        <dbReference type="Proteomes" id="UP001321473"/>
    </source>
</evidence>
<reference evidence="4 5" key="1">
    <citation type="journal article" date="2023" name="Arcadia Sci">
        <title>De novo assembly of a long-read Amblyomma americanum tick genome.</title>
        <authorList>
            <person name="Chou S."/>
            <person name="Poskanzer K.E."/>
            <person name="Rollins M."/>
            <person name="Thuy-Boun P.S."/>
        </authorList>
    </citation>
    <scope>NUCLEOTIDE SEQUENCE [LARGE SCALE GENOMIC DNA]</scope>
    <source>
        <strain evidence="4">F_SG_1</strain>
        <tissue evidence="4">Salivary glands</tissue>
    </source>
</reference>
<feature type="non-terminal residue" evidence="4">
    <location>
        <position position="760"/>
    </location>
</feature>
<dbReference type="InterPro" id="IPR042495">
    <property type="entry name" value="PDGFRL"/>
</dbReference>
<protein>
    <recommendedName>
        <fullName evidence="2">Platelet-derived growth factor receptor-like protein</fullName>
    </recommendedName>
</protein>
<dbReference type="Gene3D" id="2.60.40.10">
    <property type="entry name" value="Immunoglobulins"/>
    <property type="match status" value="6"/>
</dbReference>
<dbReference type="PROSITE" id="PS50835">
    <property type="entry name" value="IG_LIKE"/>
    <property type="match status" value="3"/>
</dbReference>
<dbReference type="Proteomes" id="UP001321473">
    <property type="component" value="Unassembled WGS sequence"/>
</dbReference>
<dbReference type="InterPro" id="IPR003599">
    <property type="entry name" value="Ig_sub"/>
</dbReference>
<evidence type="ECO:0000256" key="2">
    <source>
        <dbReference type="ARBA" id="ARBA00019671"/>
    </source>
</evidence>
<dbReference type="SMART" id="SM00409">
    <property type="entry name" value="IG"/>
    <property type="match status" value="5"/>
</dbReference>
<proteinExistence type="predicted"/>
<comment type="subunit">
    <text evidence="1">Forms a complex composed of PDGFRL, TNK2 and GRB2.</text>
</comment>
<dbReference type="InterPro" id="IPR013783">
    <property type="entry name" value="Ig-like_fold"/>
</dbReference>
<keyword evidence="5" id="KW-1185">Reference proteome</keyword>
<sequence>MNTSSHVFQYEANVLEVNCIVARERRWETVKRRSSIVKRARAISAPRYIPSLLCLRFPDLTSGVSLWLPPKLDINGSYIDIAANSTLRITCYGRYWLDWALPPLGDISLRSSVSEEALGGLLPFKSVFELNTTDVMDQGRYTCYHRTADLTNAADATSIYVFVNDDNYLFQPQKHMDQTVLLDVRFGELPVVPCLPTHSGAKVQLWKDLGQGEIEEVSLAPHYVEFDPMRGFIIFYPHSYYAGHFVCNGSVPGRVYNDSSMSVVLAYVHPTSGVSRYLPPKLDITASYIDIAVNSTLRITCYGMYPVAWALPSLASNVSLRSSISEEWMGDLTFKSVFELNTTDVMDQGHYTCYYTESTNLTNTANATSTYVFVNDDNYLFMPQKHMDKPVLLNVRFGELLVVPCLPTHSGAKVQLWKDLGQGEMEEVSLASPFVEFDTTRGFIIYRARNYYAGHFMCNGSVPGRIYKDSSMSVVFVYTPHVDKPAGRFFDITQMLKESFTLSCTVTVEEGAMVVMSWDYPNKNSSRIEVKKPVRQNKTFGQERFILSVVTSQLTVRDMQWSDEGWYTCSCRDHGGKTNNDSVFIHVKAKPVVTVVNHTELFAYGANFTLVCTVTGSKPLDAWWEWLKCVEPRTCFEQRIYTAFKPLTARSHHVNVPGDGTPLMQMADSIRHVNVTLRLRAKQSGLYRCVGNNSVGMSSSVIKFYVTDVKNSLEIIASDVMPLDQDKVRLSCLANKFKYENLTWRWKAKGSPNYFSLNVS</sequence>
<evidence type="ECO:0000313" key="4">
    <source>
        <dbReference type="EMBL" id="KAK8755807.1"/>
    </source>
</evidence>
<dbReference type="InterPro" id="IPR036179">
    <property type="entry name" value="Ig-like_dom_sf"/>
</dbReference>
<feature type="domain" description="Ig-like" evidence="3">
    <location>
        <begin position="280"/>
        <end position="369"/>
    </location>
</feature>
<name>A0AAQ4D017_AMBAM</name>
<dbReference type="InterPro" id="IPR007110">
    <property type="entry name" value="Ig-like_dom"/>
</dbReference>
<dbReference type="PANTHER" id="PTHR15360">
    <property type="entry name" value="PLATELET-DERIVED GROWTH FACTOR RECEPTOR LIKE"/>
    <property type="match status" value="1"/>
</dbReference>
<dbReference type="PANTHER" id="PTHR15360:SF4">
    <property type="entry name" value="PROTEIN KINASE DOMAIN-CONTAINING PROTEIN"/>
    <property type="match status" value="1"/>
</dbReference>
<feature type="domain" description="Ig-like" evidence="3">
    <location>
        <begin position="591"/>
        <end position="707"/>
    </location>
</feature>
<dbReference type="AlphaFoldDB" id="A0AAQ4D017"/>
<evidence type="ECO:0000256" key="1">
    <source>
        <dbReference type="ARBA" id="ARBA00011360"/>
    </source>
</evidence>
<dbReference type="EMBL" id="JARKHS020036602">
    <property type="protein sequence ID" value="KAK8755807.1"/>
    <property type="molecule type" value="Genomic_DNA"/>
</dbReference>
<accession>A0AAQ4D017</accession>